<organism evidence="2 3">
    <name type="scientific">Paenibacillus paeoniae</name>
    <dbReference type="NCBI Taxonomy" id="2292705"/>
    <lineage>
        <taxon>Bacteria</taxon>
        <taxon>Bacillati</taxon>
        <taxon>Bacillota</taxon>
        <taxon>Bacilli</taxon>
        <taxon>Bacillales</taxon>
        <taxon>Paenibacillaceae</taxon>
        <taxon>Paenibacillus</taxon>
    </lineage>
</organism>
<evidence type="ECO:0000256" key="1">
    <source>
        <dbReference type="ARBA" id="ARBA00006547"/>
    </source>
</evidence>
<dbReference type="Pfam" id="PF00797">
    <property type="entry name" value="Acetyltransf_2"/>
    <property type="match status" value="1"/>
</dbReference>
<sequence length="289" mass="32860">MVMLTKSEVKGYLNRLGISEIEKPTLPYLFQLHRAHVERLSWQSLDIFAGRPASIDPQQSLSLILNGRSGYCFHLNGAFSMLLRSLGYRVAWHQAGVQPMGESPRVNGFHLALTVTLFNDQQQEERWIIDAGLGDMPYDPLPLAAGIHQQGPYTYKVMESDVVAGGWRLEHDPKATFLGVDIAPAVIDQISAFVPKHEHYSTSPESPWVNTFLLRQRHAQGSNELRGCIWAQRDDHGIIKTELRTQSQWLDVLGDVFGETMVAYDMTDRDAIWSKVRLQHEEWKHQMNA</sequence>
<reference evidence="2 3" key="1">
    <citation type="submission" date="2018-08" db="EMBL/GenBank/DDBJ databases">
        <title>Paenibacillus sp. M4BSY-1, whole genome shotgun sequence.</title>
        <authorList>
            <person name="Tuo L."/>
        </authorList>
    </citation>
    <scope>NUCLEOTIDE SEQUENCE [LARGE SCALE GENOMIC DNA]</scope>
    <source>
        <strain evidence="2 3">M4BSY-1</strain>
    </source>
</reference>
<protein>
    <submittedName>
        <fullName evidence="2">Arylamine N-acetyltransferase</fullName>
    </submittedName>
</protein>
<comment type="similarity">
    <text evidence="1">Belongs to the arylamine N-acetyltransferase family.</text>
</comment>
<dbReference type="GO" id="GO:0016407">
    <property type="term" value="F:acetyltransferase activity"/>
    <property type="evidence" value="ECO:0007669"/>
    <property type="project" value="InterPro"/>
</dbReference>
<dbReference type="OrthoDB" id="7181050at2"/>
<dbReference type="AlphaFoldDB" id="A0A371PFW8"/>
<name>A0A371PFW8_9BACL</name>
<dbReference type="Gene3D" id="3.30.2140.10">
    <property type="entry name" value="Arylamine N-acetyltransferase"/>
    <property type="match status" value="1"/>
</dbReference>
<gene>
    <name evidence="2" type="ORF">DX130_18115</name>
</gene>
<keyword evidence="2" id="KW-0808">Transferase</keyword>
<comment type="caution">
    <text evidence="2">The sequence shown here is derived from an EMBL/GenBank/DDBJ whole genome shotgun (WGS) entry which is preliminary data.</text>
</comment>
<dbReference type="Gene3D" id="2.40.128.150">
    <property type="entry name" value="Cysteine proteinases"/>
    <property type="match status" value="1"/>
</dbReference>
<dbReference type="SUPFAM" id="SSF54001">
    <property type="entry name" value="Cysteine proteinases"/>
    <property type="match status" value="1"/>
</dbReference>
<accession>A0A371PFW8</accession>
<evidence type="ECO:0000313" key="3">
    <source>
        <dbReference type="Proteomes" id="UP000261905"/>
    </source>
</evidence>
<evidence type="ECO:0000313" key="2">
    <source>
        <dbReference type="EMBL" id="REK74428.1"/>
    </source>
</evidence>
<keyword evidence="3" id="KW-1185">Reference proteome</keyword>
<dbReference type="Proteomes" id="UP000261905">
    <property type="component" value="Unassembled WGS sequence"/>
</dbReference>
<dbReference type="PANTHER" id="PTHR11786:SF0">
    <property type="entry name" value="ARYLAMINE N-ACETYLTRANSFERASE 4-RELATED"/>
    <property type="match status" value="1"/>
</dbReference>
<proteinExistence type="inferred from homology"/>
<dbReference type="PANTHER" id="PTHR11786">
    <property type="entry name" value="N-HYDROXYARYLAMINE O-ACETYLTRANSFERASE"/>
    <property type="match status" value="1"/>
</dbReference>
<dbReference type="InterPro" id="IPR001447">
    <property type="entry name" value="Arylamine_N-AcTrfase"/>
</dbReference>
<dbReference type="EMBL" id="QUBQ01000003">
    <property type="protein sequence ID" value="REK74428.1"/>
    <property type="molecule type" value="Genomic_DNA"/>
</dbReference>
<dbReference type="InterPro" id="IPR038765">
    <property type="entry name" value="Papain-like_cys_pep_sf"/>
</dbReference>